<dbReference type="GO" id="GO:0005886">
    <property type="term" value="C:plasma membrane"/>
    <property type="evidence" value="ECO:0007669"/>
    <property type="project" value="UniProtKB-SubCell"/>
</dbReference>
<feature type="transmembrane region" description="Helical" evidence="8">
    <location>
        <begin position="265"/>
        <end position="284"/>
    </location>
</feature>
<feature type="transmembrane region" description="Helical" evidence="8">
    <location>
        <begin position="322"/>
        <end position="341"/>
    </location>
</feature>
<dbReference type="PANTHER" id="PTHR23502">
    <property type="entry name" value="MAJOR FACILITATOR SUPERFAMILY"/>
    <property type="match status" value="1"/>
</dbReference>
<accession>A0A6C1TYJ3</accession>
<dbReference type="CDD" id="cd17320">
    <property type="entry name" value="MFS_MdfA_MDR_like"/>
    <property type="match status" value="1"/>
</dbReference>
<dbReference type="InterPro" id="IPR036259">
    <property type="entry name" value="MFS_trans_sf"/>
</dbReference>
<feature type="transmembrane region" description="Helical" evidence="8">
    <location>
        <begin position="221"/>
        <end position="245"/>
    </location>
</feature>
<sequence length="410" mass="42312">MAQGYLLPGCFNPGRDESVNSISRSLLVALALLSAVGPFGIDMYLPGLPTLQEDLGTTPAMAQLTITGFMLGMAVGNLLFGALSDSTGRKRPIMIASVCFFAASVLCAIAPSIELLVAARVIQGLAGGSMMVVARAVVPDIARGREAARMFSALMAITGFVPAIAPVIGGVLLPAVGWRGIFWALVVLNAVQTLVAFRVVPETLPPQMRSSRALRGLFPRIARCLARPAFVGYMLASGLGFGALFSYISGSPLVMQRQLGVSPTAFAVIFGSMAMLIPLSNAMNMRVVTRTDPRRALIAALLIDALAGALLVPQALSNPTLVLVVPTLAVLSLMAGFIMANATALGVDSVRDIGAGAGSGAMGFFQYVVAGAIPPLVALGTNPMLAMGISIIACSGIALVALATLTRRAE</sequence>
<keyword evidence="3" id="KW-0813">Transport</keyword>
<dbReference type="InterPro" id="IPR001958">
    <property type="entry name" value="Tet-R_TetA/multi-R_MdtG-like"/>
</dbReference>
<dbReference type="PRINTS" id="PR01035">
    <property type="entry name" value="TCRTETA"/>
</dbReference>
<feature type="transmembrane region" description="Helical" evidence="8">
    <location>
        <begin position="353"/>
        <end position="373"/>
    </location>
</feature>
<evidence type="ECO:0000256" key="2">
    <source>
        <dbReference type="ARBA" id="ARBA00006236"/>
    </source>
</evidence>
<evidence type="ECO:0000256" key="1">
    <source>
        <dbReference type="ARBA" id="ARBA00004651"/>
    </source>
</evidence>
<dbReference type="PANTHER" id="PTHR23502:SF132">
    <property type="entry name" value="POLYAMINE TRANSPORTER 2-RELATED"/>
    <property type="match status" value="1"/>
</dbReference>
<dbReference type="Gene3D" id="1.20.1720.10">
    <property type="entry name" value="Multidrug resistance protein D"/>
    <property type="match status" value="1"/>
</dbReference>
<dbReference type="InterPro" id="IPR004812">
    <property type="entry name" value="Efflux_drug-R_Bcr/CmlA"/>
</dbReference>
<name>A0A6C1TYJ3_9CORY</name>
<feature type="transmembrane region" description="Helical" evidence="8">
    <location>
        <begin position="117"/>
        <end position="138"/>
    </location>
</feature>
<dbReference type="Proteomes" id="UP000336646">
    <property type="component" value="Unassembled WGS sequence"/>
</dbReference>
<dbReference type="OrthoDB" id="9814303at2"/>
<dbReference type="GO" id="GO:1990961">
    <property type="term" value="P:xenobiotic detoxification by transmembrane export across the plasma membrane"/>
    <property type="evidence" value="ECO:0007669"/>
    <property type="project" value="InterPro"/>
</dbReference>
<evidence type="ECO:0000259" key="9">
    <source>
        <dbReference type="PROSITE" id="PS50850"/>
    </source>
</evidence>
<evidence type="ECO:0000256" key="8">
    <source>
        <dbReference type="SAM" id="Phobius"/>
    </source>
</evidence>
<feature type="transmembrane region" description="Helical" evidence="8">
    <location>
        <begin position="61"/>
        <end position="80"/>
    </location>
</feature>
<feature type="transmembrane region" description="Helical" evidence="8">
    <location>
        <begin position="385"/>
        <end position="405"/>
    </location>
</feature>
<dbReference type="Pfam" id="PF07690">
    <property type="entry name" value="MFS_1"/>
    <property type="match status" value="1"/>
</dbReference>
<comment type="subcellular location">
    <subcellularLocation>
        <location evidence="1">Cell membrane</location>
        <topology evidence="1">Multi-pass membrane protein</topology>
    </subcellularLocation>
</comment>
<evidence type="ECO:0000256" key="3">
    <source>
        <dbReference type="ARBA" id="ARBA00022448"/>
    </source>
</evidence>
<gene>
    <name evidence="10" type="ORF">EKI59_07540</name>
</gene>
<keyword evidence="5 8" id="KW-0812">Transmembrane</keyword>
<evidence type="ECO:0000256" key="5">
    <source>
        <dbReference type="ARBA" id="ARBA00022692"/>
    </source>
</evidence>
<evidence type="ECO:0000313" key="11">
    <source>
        <dbReference type="Proteomes" id="UP000336646"/>
    </source>
</evidence>
<protein>
    <submittedName>
        <fullName evidence="10">Bcr/CflA family efflux MFS transporter</fullName>
    </submittedName>
</protein>
<dbReference type="InterPro" id="IPR020846">
    <property type="entry name" value="MFS_dom"/>
</dbReference>
<reference evidence="10 11" key="1">
    <citation type="submission" date="2018-12" db="EMBL/GenBank/DDBJ databases">
        <title>Corynebacterium sanguinis sp. nov., a clinically-associated and environmental corynebacterium.</title>
        <authorList>
            <person name="Gonzales-Siles L."/>
            <person name="Jaen-Luchoro D."/>
            <person name="Cardew S."/>
            <person name="Inganas E."/>
            <person name="Ohlen M."/>
            <person name="Jensie-Markopolous S."/>
            <person name="Pinyeiro-Iglesias B."/>
            <person name="Molin K."/>
            <person name="Skovbjerg S."/>
            <person name="Svensson-Stadler L."/>
            <person name="Funke G."/>
            <person name="Moore E.R.B."/>
        </authorList>
    </citation>
    <scope>NUCLEOTIDE SEQUENCE [LARGE SCALE GENOMIC DNA]</scope>
    <source>
        <strain evidence="10 11">58734</strain>
    </source>
</reference>
<proteinExistence type="inferred from homology"/>
<organism evidence="10 11">
    <name type="scientific">Corynebacterium sanguinis</name>
    <dbReference type="NCBI Taxonomy" id="2594913"/>
    <lineage>
        <taxon>Bacteria</taxon>
        <taxon>Bacillati</taxon>
        <taxon>Actinomycetota</taxon>
        <taxon>Actinomycetes</taxon>
        <taxon>Mycobacteriales</taxon>
        <taxon>Corynebacteriaceae</taxon>
        <taxon>Corynebacterium</taxon>
    </lineage>
</organism>
<dbReference type="PROSITE" id="PS50850">
    <property type="entry name" value="MFS"/>
    <property type="match status" value="1"/>
</dbReference>
<feature type="transmembrane region" description="Helical" evidence="8">
    <location>
        <begin position="150"/>
        <end position="175"/>
    </location>
</feature>
<dbReference type="EMBL" id="RXIR01000014">
    <property type="protein sequence ID" value="TVS28181.1"/>
    <property type="molecule type" value="Genomic_DNA"/>
</dbReference>
<keyword evidence="7 8" id="KW-0472">Membrane</keyword>
<feature type="transmembrane region" description="Helical" evidence="8">
    <location>
        <begin position="181"/>
        <end position="200"/>
    </location>
</feature>
<comment type="similarity">
    <text evidence="2">Belongs to the major facilitator superfamily. Bcr/CmlA family.</text>
</comment>
<feature type="transmembrane region" description="Helical" evidence="8">
    <location>
        <begin position="296"/>
        <end position="316"/>
    </location>
</feature>
<dbReference type="GO" id="GO:0042910">
    <property type="term" value="F:xenobiotic transmembrane transporter activity"/>
    <property type="evidence" value="ECO:0007669"/>
    <property type="project" value="InterPro"/>
</dbReference>
<feature type="transmembrane region" description="Helical" evidence="8">
    <location>
        <begin position="92"/>
        <end position="111"/>
    </location>
</feature>
<feature type="transmembrane region" description="Helical" evidence="8">
    <location>
        <begin position="21"/>
        <end position="41"/>
    </location>
</feature>
<keyword evidence="4" id="KW-1003">Cell membrane</keyword>
<dbReference type="InterPro" id="IPR011701">
    <property type="entry name" value="MFS"/>
</dbReference>
<feature type="domain" description="Major facilitator superfamily (MFS) profile" evidence="9">
    <location>
        <begin position="26"/>
        <end position="410"/>
    </location>
</feature>
<keyword evidence="6 8" id="KW-1133">Transmembrane helix</keyword>
<evidence type="ECO:0000256" key="6">
    <source>
        <dbReference type="ARBA" id="ARBA00022989"/>
    </source>
</evidence>
<evidence type="ECO:0000256" key="4">
    <source>
        <dbReference type="ARBA" id="ARBA00022475"/>
    </source>
</evidence>
<dbReference type="NCBIfam" id="TIGR00710">
    <property type="entry name" value="efflux_Bcr_CflA"/>
    <property type="match status" value="1"/>
</dbReference>
<comment type="caution">
    <text evidence="10">The sequence shown here is derived from an EMBL/GenBank/DDBJ whole genome shotgun (WGS) entry which is preliminary data.</text>
</comment>
<dbReference type="AlphaFoldDB" id="A0A6C1TYJ3"/>
<evidence type="ECO:0000256" key="7">
    <source>
        <dbReference type="ARBA" id="ARBA00023136"/>
    </source>
</evidence>
<evidence type="ECO:0000313" key="10">
    <source>
        <dbReference type="EMBL" id="TVS28181.1"/>
    </source>
</evidence>
<dbReference type="SUPFAM" id="SSF103473">
    <property type="entry name" value="MFS general substrate transporter"/>
    <property type="match status" value="1"/>
</dbReference>